<gene>
    <name evidence="6" type="ORF">METZ01_LOCUS15655</name>
</gene>
<dbReference type="InterPro" id="IPR003400">
    <property type="entry name" value="ExbD"/>
</dbReference>
<organism evidence="6">
    <name type="scientific">marine metagenome</name>
    <dbReference type="NCBI Taxonomy" id="408172"/>
    <lineage>
        <taxon>unclassified sequences</taxon>
        <taxon>metagenomes</taxon>
        <taxon>ecological metagenomes</taxon>
    </lineage>
</organism>
<evidence type="ECO:0008006" key="7">
    <source>
        <dbReference type="Google" id="ProtNLM"/>
    </source>
</evidence>
<evidence type="ECO:0000256" key="5">
    <source>
        <dbReference type="ARBA" id="ARBA00023136"/>
    </source>
</evidence>
<comment type="subcellular location">
    <subcellularLocation>
        <location evidence="1">Cell membrane</location>
        <topology evidence="1">Single-pass membrane protein</topology>
    </subcellularLocation>
</comment>
<evidence type="ECO:0000256" key="1">
    <source>
        <dbReference type="ARBA" id="ARBA00004162"/>
    </source>
</evidence>
<reference evidence="6" key="1">
    <citation type="submission" date="2018-05" db="EMBL/GenBank/DDBJ databases">
        <authorList>
            <person name="Lanie J.A."/>
            <person name="Ng W.-L."/>
            <person name="Kazmierczak K.M."/>
            <person name="Andrzejewski T.M."/>
            <person name="Davidsen T.M."/>
            <person name="Wayne K.J."/>
            <person name="Tettelin H."/>
            <person name="Glass J.I."/>
            <person name="Rusch D."/>
            <person name="Podicherti R."/>
            <person name="Tsui H.-C.T."/>
            <person name="Winkler M.E."/>
        </authorList>
    </citation>
    <scope>NUCLEOTIDE SEQUENCE</scope>
</reference>
<name>A0A381P777_9ZZZZ</name>
<dbReference type="GO" id="GO:0005886">
    <property type="term" value="C:plasma membrane"/>
    <property type="evidence" value="ECO:0007669"/>
    <property type="project" value="UniProtKB-SubCell"/>
</dbReference>
<dbReference type="EMBL" id="UINC01000888">
    <property type="protein sequence ID" value="SUZ62801.1"/>
    <property type="molecule type" value="Genomic_DNA"/>
</dbReference>
<protein>
    <recommendedName>
        <fullName evidence="7">Biopolymer transporter ExbD</fullName>
    </recommendedName>
</protein>
<keyword evidence="4" id="KW-1133">Transmembrane helix</keyword>
<evidence type="ECO:0000256" key="2">
    <source>
        <dbReference type="ARBA" id="ARBA00022475"/>
    </source>
</evidence>
<proteinExistence type="predicted"/>
<keyword evidence="5" id="KW-0472">Membrane</keyword>
<keyword evidence="2" id="KW-1003">Cell membrane</keyword>
<keyword evidence="3" id="KW-0812">Transmembrane</keyword>
<evidence type="ECO:0000256" key="4">
    <source>
        <dbReference type="ARBA" id="ARBA00022989"/>
    </source>
</evidence>
<dbReference type="PANTHER" id="PTHR30558">
    <property type="entry name" value="EXBD MEMBRANE COMPONENT OF PMF-DRIVEN MACROMOLECULE IMPORT SYSTEM"/>
    <property type="match status" value="1"/>
</dbReference>
<evidence type="ECO:0000256" key="3">
    <source>
        <dbReference type="ARBA" id="ARBA00022692"/>
    </source>
</evidence>
<dbReference type="PANTHER" id="PTHR30558:SF3">
    <property type="entry name" value="BIOPOLYMER TRANSPORT PROTEIN EXBD-RELATED"/>
    <property type="match status" value="1"/>
</dbReference>
<evidence type="ECO:0000313" key="6">
    <source>
        <dbReference type="EMBL" id="SUZ62801.1"/>
    </source>
</evidence>
<dbReference type="GO" id="GO:0022857">
    <property type="term" value="F:transmembrane transporter activity"/>
    <property type="evidence" value="ECO:0007669"/>
    <property type="project" value="InterPro"/>
</dbReference>
<dbReference type="Pfam" id="PF02472">
    <property type="entry name" value="ExbD"/>
    <property type="match status" value="1"/>
</dbReference>
<sequence length="141" mass="15308">MAVLDKKKSKVSDKVPSSSMADIAFLLLIFFLVTTTFPKNKGLAIVLPEEGGEVEVSPRNILHIIIQPNGLVDVKRGESQAVQTVAPNAIEGIWRQDVAENPQLIAAVKTDPQAAYRFMVDVLDALHSAGAERISLQLFEG</sequence>
<accession>A0A381P777</accession>
<dbReference type="AlphaFoldDB" id="A0A381P777"/>